<gene>
    <name evidence="1" type="ORF">QUF54_08035</name>
</gene>
<keyword evidence="2" id="KW-1185">Reference proteome</keyword>
<dbReference type="Gene3D" id="3.40.50.1010">
    <property type="entry name" value="5'-nuclease"/>
    <property type="match status" value="1"/>
</dbReference>
<evidence type="ECO:0000313" key="1">
    <source>
        <dbReference type="EMBL" id="MDM8563288.1"/>
    </source>
</evidence>
<comment type="caution">
    <text evidence="1">The sequence shown here is derived from an EMBL/GenBank/DDBJ whole genome shotgun (WGS) entry which is preliminary data.</text>
</comment>
<dbReference type="Proteomes" id="UP001171945">
    <property type="component" value="Unassembled WGS sequence"/>
</dbReference>
<dbReference type="SUPFAM" id="SSF88723">
    <property type="entry name" value="PIN domain-like"/>
    <property type="match status" value="1"/>
</dbReference>
<protein>
    <submittedName>
        <fullName evidence="1">PIN domain-containing protein</fullName>
    </submittedName>
</protein>
<name>A0ABT7VUR8_9GAMM</name>
<reference evidence="1" key="1">
    <citation type="submission" date="2023-06" db="EMBL/GenBank/DDBJ databases">
        <title>Uncultivated large filamentous bacteria from sulfidic sediments reveal new species and different genomic features in energy metabolism and defense.</title>
        <authorList>
            <person name="Fonseca A."/>
        </authorList>
    </citation>
    <scope>NUCLEOTIDE SEQUENCE</scope>
    <source>
        <strain evidence="1">HSG4</strain>
    </source>
</reference>
<dbReference type="EMBL" id="JAUCGM010000553">
    <property type="protein sequence ID" value="MDM8563288.1"/>
    <property type="molecule type" value="Genomic_DNA"/>
</dbReference>
<dbReference type="InterPro" id="IPR029060">
    <property type="entry name" value="PIN-like_dom_sf"/>
</dbReference>
<evidence type="ECO:0000313" key="2">
    <source>
        <dbReference type="Proteomes" id="UP001171945"/>
    </source>
</evidence>
<proteinExistence type="predicted"/>
<accession>A0ABT7VUR8</accession>
<sequence length="134" mass="15069">MADTGAFVALFNKQDPYHQKCCSIAKNLRDSLVTTVPVLTEAFHLLSDSQGSCALKQLIIKGGVTIWFLDDDTLILALQLMEKYKDCPMDFADASLVVAAQKLKCYKIFTVDRNDFSVYRIQVGHHYKSFEILG</sequence>
<organism evidence="1 2">
    <name type="scientific">Candidatus Marithioploca araucensis</name>
    <dbReference type="NCBI Taxonomy" id="70273"/>
    <lineage>
        <taxon>Bacteria</taxon>
        <taxon>Pseudomonadati</taxon>
        <taxon>Pseudomonadota</taxon>
        <taxon>Gammaproteobacteria</taxon>
        <taxon>Thiotrichales</taxon>
        <taxon>Thiotrichaceae</taxon>
        <taxon>Candidatus Marithioploca</taxon>
    </lineage>
</organism>